<dbReference type="CDD" id="cd00090">
    <property type="entry name" value="HTH_ARSR"/>
    <property type="match status" value="1"/>
</dbReference>
<dbReference type="InterPro" id="IPR013561">
    <property type="entry name" value="FilR1_middle_dom"/>
</dbReference>
<dbReference type="InterPro" id="IPR005471">
    <property type="entry name" value="Tscrpt_reg_IclR_N"/>
</dbReference>
<dbReference type="SUPFAM" id="SSF46785">
    <property type="entry name" value="Winged helix' DNA-binding domain"/>
    <property type="match status" value="1"/>
</dbReference>
<dbReference type="Pfam" id="PF08350">
    <property type="entry name" value="FilR1_middle"/>
    <property type="match status" value="1"/>
</dbReference>
<reference evidence="3 4" key="2">
    <citation type="submission" date="2017-01" db="EMBL/GenBank/DDBJ databases">
        <authorList>
            <person name="Mah S.A."/>
            <person name="Swanson W.J."/>
            <person name="Moy G.W."/>
            <person name="Vacquier V.D."/>
        </authorList>
    </citation>
    <scope>NUCLEOTIDE SEQUENCE [LARGE SCALE GENOMIC DNA]</scope>
    <source>
        <strain evidence="3 4">CGMCC 1.8909</strain>
    </source>
</reference>
<dbReference type="Pfam" id="PF25213">
    <property type="entry name" value="HVO_A0261_N"/>
    <property type="match status" value="1"/>
</dbReference>
<accession>A0A1N7DUZ2</accession>
<dbReference type="OrthoDB" id="330490at2157"/>
<sequence>MDTSTQEALETVEFLASSPVRLRICSVLADGPQEIQALKSRLEAPRSTLHRNLSALVERGILSRSPAANEYSLTATGEVIHGTFSKAVSTVERAHSLEPFLEYFPDSVSLTTETILTAEVVSAAVDAPFDPVSTVKSAVVAGETVRGFLPVINPTYVDGLRQGLEKDVRIEILAPPTAYERLASTHTETLERLEASPSVQLYESSAVPEYAVGFVDETVLLGAFDDHMRTHSVLQDRAGSALWEWAHERYERVKTTAHRLATGGRDDA</sequence>
<evidence type="ECO:0000313" key="2">
    <source>
        <dbReference type="EMBL" id="APX96189.1"/>
    </source>
</evidence>
<dbReference type="AlphaFoldDB" id="A0A1N7DUZ2"/>
<evidence type="ECO:0000313" key="4">
    <source>
        <dbReference type="Proteomes" id="UP000185687"/>
    </source>
</evidence>
<name>A0A1N7DUZ2_9EURY</name>
<protein>
    <submittedName>
        <fullName evidence="3">Predicted transcriptional regulator, contains HTH domain</fullName>
    </submittedName>
</protein>
<organism evidence="3 4">
    <name type="scientific">Natronorubrum daqingense</name>
    <dbReference type="NCBI Taxonomy" id="588898"/>
    <lineage>
        <taxon>Archaea</taxon>
        <taxon>Methanobacteriati</taxon>
        <taxon>Methanobacteriota</taxon>
        <taxon>Stenosarchaea group</taxon>
        <taxon>Halobacteria</taxon>
        <taxon>Halobacteriales</taxon>
        <taxon>Natrialbaceae</taxon>
        <taxon>Natronorubrum</taxon>
    </lineage>
</organism>
<proteinExistence type="predicted"/>
<dbReference type="InterPro" id="IPR036388">
    <property type="entry name" value="WH-like_DNA-bd_sf"/>
</dbReference>
<dbReference type="InterPro" id="IPR036390">
    <property type="entry name" value="WH_DNA-bd_sf"/>
</dbReference>
<dbReference type="EMBL" id="FTNP01000003">
    <property type="protein sequence ID" value="SIR79640.1"/>
    <property type="molecule type" value="Genomic_DNA"/>
</dbReference>
<dbReference type="Proteomes" id="UP000187321">
    <property type="component" value="Chromosome"/>
</dbReference>
<dbReference type="GO" id="GO:0003677">
    <property type="term" value="F:DNA binding"/>
    <property type="evidence" value="ECO:0007669"/>
    <property type="project" value="InterPro"/>
</dbReference>
<dbReference type="GO" id="GO:0006355">
    <property type="term" value="P:regulation of DNA-templated transcription"/>
    <property type="evidence" value="ECO:0007669"/>
    <property type="project" value="InterPro"/>
</dbReference>
<reference evidence="2 5" key="1">
    <citation type="submission" date="2017-01" db="EMBL/GenBank/DDBJ databases">
        <title>Complete genome sequence of Haloterrigena daqingensis type strain (JX313T).</title>
        <authorList>
            <person name="Shuang W."/>
        </authorList>
    </citation>
    <scope>NUCLEOTIDE SEQUENCE [LARGE SCALE GENOMIC DNA]</scope>
    <source>
        <strain evidence="2 5">JX313</strain>
    </source>
</reference>
<dbReference type="InterPro" id="IPR057527">
    <property type="entry name" value="HVO_A0261-like_N"/>
</dbReference>
<dbReference type="RefSeq" id="WP_076581955.1">
    <property type="nucleotide sequence ID" value="NZ_CP019327.1"/>
</dbReference>
<dbReference type="GeneID" id="30955453"/>
<evidence type="ECO:0000313" key="3">
    <source>
        <dbReference type="EMBL" id="SIR79640.1"/>
    </source>
</evidence>
<dbReference type="Gene3D" id="1.10.10.10">
    <property type="entry name" value="Winged helix-like DNA-binding domain superfamily/Winged helix DNA-binding domain"/>
    <property type="match status" value="1"/>
</dbReference>
<dbReference type="KEGG" id="hda:BB347_05880"/>
<dbReference type="EMBL" id="CP019327">
    <property type="protein sequence ID" value="APX96189.1"/>
    <property type="molecule type" value="Genomic_DNA"/>
</dbReference>
<dbReference type="STRING" id="588898.BB347_05880"/>
<evidence type="ECO:0000313" key="5">
    <source>
        <dbReference type="Proteomes" id="UP000187321"/>
    </source>
</evidence>
<dbReference type="PROSITE" id="PS51077">
    <property type="entry name" value="HTH_ICLR"/>
    <property type="match status" value="1"/>
</dbReference>
<keyword evidence="4" id="KW-1185">Reference proteome</keyword>
<dbReference type="InterPro" id="IPR011991">
    <property type="entry name" value="ArsR-like_HTH"/>
</dbReference>
<evidence type="ECO:0000259" key="1">
    <source>
        <dbReference type="PROSITE" id="PS51077"/>
    </source>
</evidence>
<gene>
    <name evidence="2" type="ORF">BB347_05880</name>
    <name evidence="3" type="ORF">SAMN05421809_2258</name>
</gene>
<feature type="domain" description="HTH iclR-type" evidence="1">
    <location>
        <begin position="2"/>
        <end position="75"/>
    </location>
</feature>
<dbReference type="Proteomes" id="UP000185687">
    <property type="component" value="Unassembled WGS sequence"/>
</dbReference>